<dbReference type="SUPFAM" id="SSF53474">
    <property type="entry name" value="alpha/beta-Hydrolases"/>
    <property type="match status" value="1"/>
</dbReference>
<evidence type="ECO:0000256" key="3">
    <source>
        <dbReference type="ARBA" id="ARBA00022525"/>
    </source>
</evidence>
<dbReference type="PANTHER" id="PTHR11610">
    <property type="entry name" value="LIPASE"/>
    <property type="match status" value="1"/>
</dbReference>
<feature type="domain" description="Lipase" evidence="5">
    <location>
        <begin position="69"/>
        <end position="270"/>
    </location>
</feature>
<sequence>MNMSSLNSRPMNGAVGYRRCTSLSTHSKYFICFVSSIVQSSSSECRSITESTSSRTRNSFDVIKEGLLSGDESSNVILVQWTRGASGFYFQSVANCRVVATQIALLIKYLVNERNARPEMFHLIGFSLGAHISGYVGKLVPNLGQITALDTARPYFDGVAPTARLDTYDASYIESYHTDSDIGSVAAFGDVDIYFNGGNRQPGCDHQIFDTALNDGILDGLFETLSCDHKRALDYYADFIVTANGACKPIAYRCESWDKFMSGLCWMCGQRIAAHSTSARIDGNLHIKLHSFRNTFNDKSGHLKFSTQSMASMVISNDRPLDEIRKIDIYIDYRRSAGNKTNEFYINSIQLIPLNIVDDK</sequence>
<dbReference type="GO" id="GO:0016042">
    <property type="term" value="P:lipid catabolic process"/>
    <property type="evidence" value="ECO:0007669"/>
    <property type="project" value="TreeGrafter"/>
</dbReference>
<accession>A0A7R9PYX6</accession>
<keyword evidence="3" id="KW-0964">Secreted</keyword>
<dbReference type="InterPro" id="IPR000734">
    <property type="entry name" value="TAG_lipase"/>
</dbReference>
<dbReference type="EMBL" id="CAJPIZ010003470">
    <property type="protein sequence ID" value="CAG2106390.1"/>
    <property type="molecule type" value="Genomic_DNA"/>
</dbReference>
<reference evidence="6" key="1">
    <citation type="submission" date="2020-11" db="EMBL/GenBank/DDBJ databases">
        <authorList>
            <person name="Tran Van P."/>
        </authorList>
    </citation>
    <scope>NUCLEOTIDE SEQUENCE</scope>
</reference>
<evidence type="ECO:0000313" key="7">
    <source>
        <dbReference type="Proteomes" id="UP000759131"/>
    </source>
</evidence>
<dbReference type="GO" id="GO:0016298">
    <property type="term" value="F:lipase activity"/>
    <property type="evidence" value="ECO:0007669"/>
    <property type="project" value="InterPro"/>
</dbReference>
<dbReference type="Proteomes" id="UP000759131">
    <property type="component" value="Unassembled WGS sequence"/>
</dbReference>
<comment type="subcellular location">
    <subcellularLocation>
        <location evidence="1">Secreted</location>
    </subcellularLocation>
</comment>
<evidence type="ECO:0000313" key="6">
    <source>
        <dbReference type="EMBL" id="CAD7625960.1"/>
    </source>
</evidence>
<name>A0A7R9PYX6_9ACAR</name>
<dbReference type="PRINTS" id="PR00821">
    <property type="entry name" value="TAGLIPASE"/>
</dbReference>
<dbReference type="OrthoDB" id="199913at2759"/>
<gene>
    <name evidence="6" type="ORF">OSB1V03_LOCUS6393</name>
</gene>
<evidence type="ECO:0000256" key="4">
    <source>
        <dbReference type="RuleBase" id="RU004262"/>
    </source>
</evidence>
<evidence type="ECO:0000256" key="1">
    <source>
        <dbReference type="ARBA" id="ARBA00004613"/>
    </source>
</evidence>
<dbReference type="InterPro" id="IPR029058">
    <property type="entry name" value="AB_hydrolase_fold"/>
</dbReference>
<dbReference type="AlphaFoldDB" id="A0A7R9PYX6"/>
<dbReference type="InterPro" id="IPR013818">
    <property type="entry name" value="Lipase"/>
</dbReference>
<organism evidence="6">
    <name type="scientific">Medioppia subpectinata</name>
    <dbReference type="NCBI Taxonomy" id="1979941"/>
    <lineage>
        <taxon>Eukaryota</taxon>
        <taxon>Metazoa</taxon>
        <taxon>Ecdysozoa</taxon>
        <taxon>Arthropoda</taxon>
        <taxon>Chelicerata</taxon>
        <taxon>Arachnida</taxon>
        <taxon>Acari</taxon>
        <taxon>Acariformes</taxon>
        <taxon>Sarcoptiformes</taxon>
        <taxon>Oribatida</taxon>
        <taxon>Brachypylina</taxon>
        <taxon>Oppioidea</taxon>
        <taxon>Oppiidae</taxon>
        <taxon>Medioppia</taxon>
    </lineage>
</organism>
<dbReference type="Gene3D" id="3.40.50.1820">
    <property type="entry name" value="alpha/beta hydrolase"/>
    <property type="match status" value="1"/>
</dbReference>
<dbReference type="EMBL" id="OC858045">
    <property type="protein sequence ID" value="CAD7625960.1"/>
    <property type="molecule type" value="Genomic_DNA"/>
</dbReference>
<protein>
    <recommendedName>
        <fullName evidence="5">Lipase domain-containing protein</fullName>
    </recommendedName>
</protein>
<dbReference type="Pfam" id="PF00151">
    <property type="entry name" value="Lipase"/>
    <property type="match status" value="1"/>
</dbReference>
<evidence type="ECO:0000256" key="2">
    <source>
        <dbReference type="ARBA" id="ARBA00010701"/>
    </source>
</evidence>
<dbReference type="GO" id="GO:0005615">
    <property type="term" value="C:extracellular space"/>
    <property type="evidence" value="ECO:0007669"/>
    <property type="project" value="TreeGrafter"/>
</dbReference>
<proteinExistence type="inferred from homology"/>
<keyword evidence="7" id="KW-1185">Reference proteome</keyword>
<evidence type="ECO:0000259" key="5">
    <source>
        <dbReference type="Pfam" id="PF00151"/>
    </source>
</evidence>
<comment type="similarity">
    <text evidence="2 4">Belongs to the AB hydrolase superfamily. Lipase family.</text>
</comment>